<dbReference type="PANTHER" id="PTHR36397:SF1">
    <property type="entry name" value="OS04G0482900 PROTEIN"/>
    <property type="match status" value="1"/>
</dbReference>
<dbReference type="Proteomes" id="UP000007264">
    <property type="component" value="Unassembled WGS sequence"/>
</dbReference>
<protein>
    <submittedName>
        <fullName evidence="1">Uncharacterized protein</fullName>
    </submittedName>
</protein>
<dbReference type="AlphaFoldDB" id="I0ZAE6"/>
<organism evidence="1 2">
    <name type="scientific">Coccomyxa subellipsoidea (strain C-169)</name>
    <name type="common">Green microalga</name>
    <dbReference type="NCBI Taxonomy" id="574566"/>
    <lineage>
        <taxon>Eukaryota</taxon>
        <taxon>Viridiplantae</taxon>
        <taxon>Chlorophyta</taxon>
        <taxon>core chlorophytes</taxon>
        <taxon>Trebouxiophyceae</taxon>
        <taxon>Trebouxiophyceae incertae sedis</taxon>
        <taxon>Coccomyxaceae</taxon>
        <taxon>Coccomyxa</taxon>
        <taxon>Coccomyxa subellipsoidea</taxon>
    </lineage>
</organism>
<keyword evidence="2" id="KW-1185">Reference proteome</keyword>
<dbReference type="PANTHER" id="PTHR36397">
    <property type="entry name" value="OSJNBA0081L15.1 PROTEIN"/>
    <property type="match status" value="1"/>
</dbReference>
<evidence type="ECO:0000313" key="2">
    <source>
        <dbReference type="Proteomes" id="UP000007264"/>
    </source>
</evidence>
<dbReference type="GeneID" id="17045856"/>
<evidence type="ECO:0000313" key="1">
    <source>
        <dbReference type="EMBL" id="EIE27615.1"/>
    </source>
</evidence>
<proteinExistence type="predicted"/>
<comment type="caution">
    <text evidence="1">The sequence shown here is derived from an EMBL/GenBank/DDBJ whole genome shotgun (WGS) entry which is preliminary data.</text>
</comment>
<dbReference type="KEGG" id="csl:COCSUDRAFT_52220"/>
<gene>
    <name evidence="1" type="ORF">COCSUDRAFT_52220</name>
</gene>
<accession>I0ZAE6</accession>
<dbReference type="RefSeq" id="XP_005652159.1">
    <property type="nucleotide sequence ID" value="XM_005652102.1"/>
</dbReference>
<reference evidence="1 2" key="1">
    <citation type="journal article" date="2012" name="Genome Biol.">
        <title>The genome of the polar eukaryotic microalga coccomyxa subellipsoidea reveals traits of cold adaptation.</title>
        <authorList>
            <person name="Blanc G."/>
            <person name="Agarkova I."/>
            <person name="Grimwood J."/>
            <person name="Kuo A."/>
            <person name="Brueggeman A."/>
            <person name="Dunigan D."/>
            <person name="Gurnon J."/>
            <person name="Ladunga I."/>
            <person name="Lindquist E."/>
            <person name="Lucas S."/>
            <person name="Pangilinan J."/>
            <person name="Proschold T."/>
            <person name="Salamov A."/>
            <person name="Schmutz J."/>
            <person name="Weeks D."/>
            <person name="Yamada T."/>
            <person name="Claverie J.M."/>
            <person name="Grigoriev I."/>
            <person name="Van Etten J."/>
            <person name="Lomsadze A."/>
            <person name="Borodovsky M."/>
        </authorList>
    </citation>
    <scope>NUCLEOTIDE SEQUENCE [LARGE SCALE GENOMIC DNA]</scope>
    <source>
        <strain evidence="1 2">C-169</strain>
    </source>
</reference>
<dbReference type="OrthoDB" id="4237at2759"/>
<sequence>MLRSVLQKHSLAGGDPLQCRREHCRRKPFGHQICVVASQSSGSGKRKPRARRPGVFEVEKINPPPQSLGIHQLPVDTHNGDQITVEDEDFVVTGLVLKYKLVGGRYQRDHNRLEVQQTSRYFVNLYYDSLLEKSA</sequence>
<dbReference type="EMBL" id="AGSI01000001">
    <property type="protein sequence ID" value="EIE27615.1"/>
    <property type="molecule type" value="Genomic_DNA"/>
</dbReference>
<name>I0ZAE6_COCSC</name>
<dbReference type="eggNOG" id="ENOG502S1VV">
    <property type="taxonomic scope" value="Eukaryota"/>
</dbReference>